<name>A0A3P3ZG04_LEIBR</name>
<dbReference type="Proteomes" id="UP000319462">
    <property type="component" value="Chromosome 33"/>
</dbReference>
<proteinExistence type="predicted"/>
<evidence type="ECO:0000313" key="3">
    <source>
        <dbReference type="Proteomes" id="UP000319462"/>
    </source>
</evidence>
<feature type="region of interest" description="Disordered" evidence="1">
    <location>
        <begin position="103"/>
        <end position="139"/>
    </location>
</feature>
<evidence type="ECO:0000313" key="2">
    <source>
        <dbReference type="EMBL" id="SYZ69193.1"/>
    </source>
</evidence>
<protein>
    <submittedName>
        <fullName evidence="2">Hypothetical_protein</fullName>
    </submittedName>
</protein>
<dbReference type="AlphaFoldDB" id="A0A3P3ZG04"/>
<accession>A0A3P3ZG04</accession>
<evidence type="ECO:0000256" key="1">
    <source>
        <dbReference type="SAM" id="MobiDB-lite"/>
    </source>
</evidence>
<organism evidence="2 3">
    <name type="scientific">Leishmania braziliensis MHOM/BR/75/M2904</name>
    <dbReference type="NCBI Taxonomy" id="420245"/>
    <lineage>
        <taxon>Eukaryota</taxon>
        <taxon>Discoba</taxon>
        <taxon>Euglenozoa</taxon>
        <taxon>Kinetoplastea</taxon>
        <taxon>Metakinetoplastina</taxon>
        <taxon>Trypanosomatida</taxon>
        <taxon>Trypanosomatidae</taxon>
        <taxon>Leishmaniinae</taxon>
        <taxon>Leishmania</taxon>
        <taxon>Leishmania braziliensis species complex</taxon>
    </lineage>
</organism>
<gene>
    <name evidence="2" type="ORF">LBRM2904_33.2630</name>
</gene>
<feature type="region of interest" description="Disordered" evidence="1">
    <location>
        <begin position="317"/>
        <end position="360"/>
    </location>
</feature>
<reference evidence="2 3" key="1">
    <citation type="submission" date="2018-09" db="EMBL/GenBank/DDBJ databases">
        <authorList>
            <person name="Peiro R."/>
            <person name="Begona"/>
            <person name="Cbmso G."/>
            <person name="Lopez M."/>
            <person name="Gonzalez S."/>
        </authorList>
    </citation>
    <scope>NUCLEOTIDE SEQUENCE [LARGE SCALE GENOMIC DNA]</scope>
</reference>
<feature type="compositionally biased region" description="Basic residues" evidence="1">
    <location>
        <begin position="327"/>
        <end position="343"/>
    </location>
</feature>
<dbReference type="EMBL" id="LS997632">
    <property type="protein sequence ID" value="SYZ69193.1"/>
    <property type="molecule type" value="Genomic_DNA"/>
</dbReference>
<sequence length="476" mass="50728">MSRNSAGSDDESTLWHDHTAAPYATSALYNASKGTGEYNDGDRQYPVWSARSSGNTFLTDNTSSSDWLRTSYAGGRDTAATATESLSPIPRVGEAAMVRGGRWGGTRQHYTDPQSVGGSYDYGGHRDRSDSGSKGIFGPSASRPLFTSFSSSLPRDRNVISGNTGCAAWTSSAGANAGEEAVGRYSYRWRSSVDTGGAFSPARWGQCSSDSVSLSSIRPSFTSTYAGTSSAAMSFNRQDDVGGGAGLSHADRRGARTTAGGAFGWGSDARDDSPAGLVNSRSRACVNRWTDEKPCGVLRSEGVSIWDDATTMVTGSSSILLGEQRQRSRRRRRHRRGSRHRRSGGGGSVEGNDSLHGRAYDDDDDGRLGSMWNDAETILCRLRAPSSVPWMHSRLSRRSFSAVYRRHRSYGIDTPVTASCCASCSVAASVSHVIGSSWTTTCRSSSCTTSMFVGKGHFSSTTQPASGQRSAFSAFA</sequence>